<dbReference type="Pfam" id="PF16537">
    <property type="entry name" value="T2SSB"/>
    <property type="match status" value="1"/>
</dbReference>
<keyword evidence="2" id="KW-0472">Membrane</keyword>
<evidence type="ECO:0000259" key="3">
    <source>
        <dbReference type="Pfam" id="PF16537"/>
    </source>
</evidence>
<protein>
    <submittedName>
        <fullName evidence="4">General secretion pathway protein GspB</fullName>
    </submittedName>
</protein>
<sequence length="255" mass="26867">MSLILEALRKSEAERRRGQTPDLLTETVPVFPTTPTRARDWRVAGSAAAAALIVAALAIAWMRAPAPVPTEAGAARIDTREAADEAGDMATVTTPSLQPPPRSLQPPASPRIATPPSPRPVAPSPDDKPSTAASTASPATVAAATTRPATESSSPPTAPSLPSSAAAEPAPPPIAFTSPQLPLRLSDLSSEERRQLPPLKLSMHMWAPDAAHRFVIIDGARANEGDRIGDAMVEAIQPDSVLLEWRGRKIRLPIR</sequence>
<keyword evidence="2" id="KW-1133">Transmembrane helix</keyword>
<comment type="caution">
    <text evidence="4">The sequence shown here is derived from an EMBL/GenBank/DDBJ whole genome shotgun (WGS) entry which is preliminary data.</text>
</comment>
<evidence type="ECO:0000256" key="1">
    <source>
        <dbReference type="SAM" id="MobiDB-lite"/>
    </source>
</evidence>
<feature type="compositionally biased region" description="Pro residues" evidence="1">
    <location>
        <begin position="97"/>
        <end position="123"/>
    </location>
</feature>
<feature type="region of interest" description="Disordered" evidence="1">
    <location>
        <begin position="83"/>
        <end position="180"/>
    </location>
</feature>
<evidence type="ECO:0000256" key="2">
    <source>
        <dbReference type="SAM" id="Phobius"/>
    </source>
</evidence>
<evidence type="ECO:0000313" key="4">
    <source>
        <dbReference type="EMBL" id="MFC5569848.1"/>
    </source>
</evidence>
<name>A0ABW0SL93_9GAMM</name>
<dbReference type="Proteomes" id="UP001596036">
    <property type="component" value="Unassembled WGS sequence"/>
</dbReference>
<dbReference type="EMBL" id="JBHSNM010000002">
    <property type="protein sequence ID" value="MFC5569848.1"/>
    <property type="molecule type" value="Genomic_DNA"/>
</dbReference>
<feature type="compositionally biased region" description="Low complexity" evidence="1">
    <location>
        <begin position="130"/>
        <end position="168"/>
    </location>
</feature>
<gene>
    <name evidence="4" type="ORF">ACFPN1_07215</name>
</gene>
<organism evidence="4 5">
    <name type="scientific">Lysobacter yangpyeongensis</name>
    <dbReference type="NCBI Taxonomy" id="346182"/>
    <lineage>
        <taxon>Bacteria</taxon>
        <taxon>Pseudomonadati</taxon>
        <taxon>Pseudomonadota</taxon>
        <taxon>Gammaproteobacteria</taxon>
        <taxon>Lysobacterales</taxon>
        <taxon>Lysobacteraceae</taxon>
        <taxon>Lysobacter</taxon>
    </lineage>
</organism>
<keyword evidence="2" id="KW-0812">Transmembrane</keyword>
<evidence type="ECO:0000313" key="5">
    <source>
        <dbReference type="Proteomes" id="UP001596036"/>
    </source>
</evidence>
<keyword evidence="5" id="KW-1185">Reference proteome</keyword>
<accession>A0ABW0SL93</accession>
<feature type="transmembrane region" description="Helical" evidence="2">
    <location>
        <begin position="43"/>
        <end position="62"/>
    </location>
</feature>
<feature type="domain" description="Type II secretion system protein GspB C-terminal" evidence="3">
    <location>
        <begin position="196"/>
        <end position="253"/>
    </location>
</feature>
<reference evidence="5" key="1">
    <citation type="journal article" date="2019" name="Int. J. Syst. Evol. Microbiol.">
        <title>The Global Catalogue of Microorganisms (GCM) 10K type strain sequencing project: providing services to taxonomists for standard genome sequencing and annotation.</title>
        <authorList>
            <consortium name="The Broad Institute Genomics Platform"/>
            <consortium name="The Broad Institute Genome Sequencing Center for Infectious Disease"/>
            <person name="Wu L."/>
            <person name="Ma J."/>
        </authorList>
    </citation>
    <scope>NUCLEOTIDE SEQUENCE [LARGE SCALE GENOMIC DNA]</scope>
    <source>
        <strain evidence="5">KACC 11407</strain>
    </source>
</reference>
<dbReference type="InterPro" id="IPR032389">
    <property type="entry name" value="GspB_C"/>
</dbReference>
<dbReference type="RefSeq" id="WP_386754170.1">
    <property type="nucleotide sequence ID" value="NZ_JBHSNM010000002.1"/>
</dbReference>
<proteinExistence type="predicted"/>